<dbReference type="Proteomes" id="UP000178724">
    <property type="component" value="Unassembled WGS sequence"/>
</dbReference>
<evidence type="ECO:0000313" key="1">
    <source>
        <dbReference type="EMBL" id="OGB89688.1"/>
    </source>
</evidence>
<dbReference type="InterPro" id="IPR014942">
    <property type="entry name" value="AbiEii"/>
</dbReference>
<dbReference type="AlphaFoldDB" id="A0A1F4Q173"/>
<dbReference type="Gene3D" id="3.10.450.620">
    <property type="entry name" value="JHP933, nucleotidyltransferase-like core domain"/>
    <property type="match status" value="1"/>
</dbReference>
<proteinExistence type="predicted"/>
<dbReference type="EMBL" id="METM01000021">
    <property type="protein sequence ID" value="OGB89688.1"/>
    <property type="molecule type" value="Genomic_DNA"/>
</dbReference>
<organism evidence="1 2">
    <name type="scientific">candidate division WOR-1 bacterium RIFCSPHIGHO2_01_FULL_53_15</name>
    <dbReference type="NCBI Taxonomy" id="1802564"/>
    <lineage>
        <taxon>Bacteria</taxon>
        <taxon>Bacillati</taxon>
        <taxon>Saganbacteria</taxon>
    </lineage>
</organism>
<name>A0A1F4Q173_UNCSA</name>
<comment type="caution">
    <text evidence="1">The sequence shown here is derived from an EMBL/GenBank/DDBJ whole genome shotgun (WGS) entry which is preliminary data.</text>
</comment>
<protein>
    <recommendedName>
        <fullName evidence="3">Nucleotidyl transferase AbiEii/AbiGii toxin family protein</fullName>
    </recommendedName>
</protein>
<sequence length="263" mass="30129">MNDLLKQLIEKETTVENKINRTREFLQELMLKVLFDRGAFGHLAFTGGTALRVLYGLRRYSEDLDFSLIKKQNYSFDNILHDLIFEIKHFGFEVEKSASRSNIVNSCLIKFPGLLAELGLSAMKSHKLAVKLEIDTNPPAGGTTILTPVAKAFVFVVNSFDLPSMYATKLHACFFRSYIKGRDFYDLVWYLGKKIEPNYLLLNNAIKQTEKKELNLGPDNLPAFMKENLAKIDFALAKKDVERFLEDKSELKLFDKDLILSML</sequence>
<reference evidence="1 2" key="1">
    <citation type="journal article" date="2016" name="Nat. Commun.">
        <title>Thousands of microbial genomes shed light on interconnected biogeochemical processes in an aquifer system.</title>
        <authorList>
            <person name="Anantharaman K."/>
            <person name="Brown C.T."/>
            <person name="Hug L.A."/>
            <person name="Sharon I."/>
            <person name="Castelle C.J."/>
            <person name="Probst A.J."/>
            <person name="Thomas B.C."/>
            <person name="Singh A."/>
            <person name="Wilkins M.J."/>
            <person name="Karaoz U."/>
            <person name="Brodie E.L."/>
            <person name="Williams K.H."/>
            <person name="Hubbard S.S."/>
            <person name="Banfield J.F."/>
        </authorList>
    </citation>
    <scope>NUCLEOTIDE SEQUENCE [LARGE SCALE GENOMIC DNA]</scope>
</reference>
<accession>A0A1F4Q173</accession>
<gene>
    <name evidence="1" type="ORF">A2625_06125</name>
</gene>
<dbReference type="Pfam" id="PF08843">
    <property type="entry name" value="AbiEii"/>
    <property type="match status" value="1"/>
</dbReference>
<evidence type="ECO:0008006" key="3">
    <source>
        <dbReference type="Google" id="ProtNLM"/>
    </source>
</evidence>
<evidence type="ECO:0000313" key="2">
    <source>
        <dbReference type="Proteomes" id="UP000178724"/>
    </source>
</evidence>